<gene>
    <name evidence="1" type="ORF">GCAXZXLR_CDS0064</name>
</gene>
<name>A0AAU8GFX6_9CAUD</name>
<protein>
    <submittedName>
        <fullName evidence="1">Uncharacterized protein</fullName>
    </submittedName>
</protein>
<accession>A0AAU8GFX6</accession>
<evidence type="ECO:0000313" key="1">
    <source>
        <dbReference type="EMBL" id="XCH40747.1"/>
    </source>
</evidence>
<proteinExistence type="predicted"/>
<reference evidence="1" key="1">
    <citation type="submission" date="2024-05" db="EMBL/GenBank/DDBJ databases">
        <authorList>
            <person name="Mugo M.M."/>
            <person name="Musyoki A.M."/>
            <person name="Makumi A.M."/>
            <person name="Mutai I."/>
            <person name="Drechsel O."/>
            <person name="Kering K.K."/>
            <person name="Muturi P."/>
            <person name="Mbae C.K."/>
            <person name="Kariuki S.M."/>
        </authorList>
    </citation>
    <scope>NUCLEOTIDE SEQUENCE</scope>
</reference>
<dbReference type="EMBL" id="PP856723">
    <property type="protein sequence ID" value="XCH40747.1"/>
    <property type="molecule type" value="Genomic_DNA"/>
</dbReference>
<sequence>MPTNYLSVRFFYFFHRRKFFSSGSDINKEINRIIHIDASK</sequence>
<organism evidence="1">
    <name type="scientific">Salmonella phage vB_SEnST11_KE24</name>
    <dbReference type="NCBI Taxonomy" id="3161175"/>
    <lineage>
        <taxon>Viruses</taxon>
        <taxon>Duplodnaviria</taxon>
        <taxon>Heunggongvirae</taxon>
        <taxon>Uroviricota</taxon>
        <taxon>Caudoviricetes</taxon>
        <taxon>Rosemountvirus</taxon>
    </lineage>
</organism>